<comment type="catalytic activity">
    <reaction evidence="1">
        <text>a 4-O-methyl-thymidine in DNA + L-cysteinyl-[protein] = a thymidine in DNA + S-methyl-L-cysteinyl-[protein]</text>
        <dbReference type="Rhea" id="RHEA:53428"/>
        <dbReference type="Rhea" id="RHEA-COMP:10131"/>
        <dbReference type="Rhea" id="RHEA-COMP:10132"/>
        <dbReference type="Rhea" id="RHEA-COMP:13555"/>
        <dbReference type="Rhea" id="RHEA-COMP:13556"/>
        <dbReference type="ChEBI" id="CHEBI:29950"/>
        <dbReference type="ChEBI" id="CHEBI:82612"/>
        <dbReference type="ChEBI" id="CHEBI:137386"/>
        <dbReference type="ChEBI" id="CHEBI:137387"/>
        <dbReference type="EC" id="2.1.1.63"/>
    </reaction>
</comment>
<gene>
    <name evidence="8" type="ORF">Ani05nite_36040</name>
</gene>
<dbReference type="GO" id="GO:0032259">
    <property type="term" value="P:methylation"/>
    <property type="evidence" value="ECO:0007669"/>
    <property type="project" value="UniProtKB-KW"/>
</dbReference>
<evidence type="ECO:0000313" key="9">
    <source>
        <dbReference type="Proteomes" id="UP000647172"/>
    </source>
</evidence>
<keyword evidence="3" id="KW-0808">Transferase</keyword>
<evidence type="ECO:0000259" key="7">
    <source>
        <dbReference type="Pfam" id="PF01035"/>
    </source>
</evidence>
<evidence type="ECO:0000256" key="1">
    <source>
        <dbReference type="ARBA" id="ARBA00001286"/>
    </source>
</evidence>
<sequence length="166" mass="17426">MMRYATLDTPAGPFTYVVGPAGAVRASGFTTDVAALLALVHPALREDVRPAADPGGIGTVVSSYLDGDLGALDAVPVEQRTGGPFMTHAWQVLREIKPGAPLTYAGYAELAGRPAAIRAAATACARNAVALFVPCHRVIGTDGSLRGYRWGLDVKTWLLAHESNRV</sequence>
<dbReference type="Proteomes" id="UP000647172">
    <property type="component" value="Unassembled WGS sequence"/>
</dbReference>
<dbReference type="InterPro" id="IPR014048">
    <property type="entry name" value="MethylDNA_cys_MeTrfase_DNA-bd"/>
</dbReference>
<proteinExistence type="predicted"/>
<dbReference type="InterPro" id="IPR036217">
    <property type="entry name" value="MethylDNA_cys_MeTrfase_DNAb"/>
</dbReference>
<keyword evidence="4" id="KW-0227">DNA damage</keyword>
<dbReference type="InterPro" id="IPR001497">
    <property type="entry name" value="MethylDNA_cys_MeTrfase_AS"/>
</dbReference>
<comment type="caution">
    <text evidence="8">The sequence shown here is derived from an EMBL/GenBank/DDBJ whole genome shotgun (WGS) entry which is preliminary data.</text>
</comment>
<dbReference type="NCBIfam" id="TIGR00589">
    <property type="entry name" value="ogt"/>
    <property type="match status" value="1"/>
</dbReference>
<keyword evidence="5" id="KW-0234">DNA repair</keyword>
<organism evidence="8 9">
    <name type="scientific">Actinoplanes nipponensis</name>
    <dbReference type="NCBI Taxonomy" id="135950"/>
    <lineage>
        <taxon>Bacteria</taxon>
        <taxon>Bacillati</taxon>
        <taxon>Actinomycetota</taxon>
        <taxon>Actinomycetes</taxon>
        <taxon>Micromonosporales</taxon>
        <taxon>Micromonosporaceae</taxon>
        <taxon>Actinoplanes</taxon>
    </lineage>
</organism>
<dbReference type="SUPFAM" id="SSF46767">
    <property type="entry name" value="Methylated DNA-protein cysteine methyltransferase, C-terminal domain"/>
    <property type="match status" value="1"/>
</dbReference>
<evidence type="ECO:0000256" key="6">
    <source>
        <dbReference type="ARBA" id="ARBA00049348"/>
    </source>
</evidence>
<evidence type="ECO:0000256" key="5">
    <source>
        <dbReference type="ARBA" id="ARBA00023204"/>
    </source>
</evidence>
<name>A0A919JIT9_9ACTN</name>
<protein>
    <submittedName>
        <fullName evidence="8">Methylated-DNA:protein-cysteine methyltransferase</fullName>
    </submittedName>
</protein>
<dbReference type="AlphaFoldDB" id="A0A919JIT9"/>
<keyword evidence="9" id="KW-1185">Reference proteome</keyword>
<dbReference type="Gene3D" id="1.10.10.10">
    <property type="entry name" value="Winged helix-like DNA-binding domain superfamily/Winged helix DNA-binding domain"/>
    <property type="match status" value="1"/>
</dbReference>
<dbReference type="InterPro" id="IPR036388">
    <property type="entry name" value="WH-like_DNA-bd_sf"/>
</dbReference>
<dbReference type="EMBL" id="BOMQ01000044">
    <property type="protein sequence ID" value="GIE50070.1"/>
    <property type="molecule type" value="Genomic_DNA"/>
</dbReference>
<dbReference type="PANTHER" id="PTHR10815:SF5">
    <property type="entry name" value="METHYLATED-DNA--PROTEIN-CYSTEINE METHYLTRANSFERASE"/>
    <property type="match status" value="1"/>
</dbReference>
<reference evidence="8" key="1">
    <citation type="submission" date="2021-01" db="EMBL/GenBank/DDBJ databases">
        <title>Whole genome shotgun sequence of Actinoplanes nipponensis NBRC 14063.</title>
        <authorList>
            <person name="Komaki H."/>
            <person name="Tamura T."/>
        </authorList>
    </citation>
    <scope>NUCLEOTIDE SEQUENCE</scope>
    <source>
        <strain evidence="8">NBRC 14063</strain>
    </source>
</reference>
<dbReference type="PANTHER" id="PTHR10815">
    <property type="entry name" value="METHYLATED-DNA--PROTEIN-CYSTEINE METHYLTRANSFERASE"/>
    <property type="match status" value="1"/>
</dbReference>
<dbReference type="CDD" id="cd06445">
    <property type="entry name" value="ATase"/>
    <property type="match status" value="1"/>
</dbReference>
<evidence type="ECO:0000256" key="4">
    <source>
        <dbReference type="ARBA" id="ARBA00022763"/>
    </source>
</evidence>
<dbReference type="GO" id="GO:0006281">
    <property type="term" value="P:DNA repair"/>
    <property type="evidence" value="ECO:0007669"/>
    <property type="project" value="UniProtKB-KW"/>
</dbReference>
<dbReference type="PROSITE" id="PS00374">
    <property type="entry name" value="MGMT"/>
    <property type="match status" value="1"/>
</dbReference>
<dbReference type="GO" id="GO:0003908">
    <property type="term" value="F:methylated-DNA-[protein]-cysteine S-methyltransferase activity"/>
    <property type="evidence" value="ECO:0007669"/>
    <property type="project" value="UniProtKB-EC"/>
</dbReference>
<keyword evidence="2 8" id="KW-0489">Methyltransferase</keyword>
<dbReference type="Pfam" id="PF01035">
    <property type="entry name" value="DNA_binding_1"/>
    <property type="match status" value="1"/>
</dbReference>
<evidence type="ECO:0000313" key="8">
    <source>
        <dbReference type="EMBL" id="GIE50070.1"/>
    </source>
</evidence>
<evidence type="ECO:0000256" key="3">
    <source>
        <dbReference type="ARBA" id="ARBA00022679"/>
    </source>
</evidence>
<accession>A0A919JIT9</accession>
<comment type="catalytic activity">
    <reaction evidence="6">
        <text>a 6-O-methyl-2'-deoxyguanosine in DNA + L-cysteinyl-[protein] = S-methyl-L-cysteinyl-[protein] + a 2'-deoxyguanosine in DNA</text>
        <dbReference type="Rhea" id="RHEA:24000"/>
        <dbReference type="Rhea" id="RHEA-COMP:10131"/>
        <dbReference type="Rhea" id="RHEA-COMP:10132"/>
        <dbReference type="Rhea" id="RHEA-COMP:11367"/>
        <dbReference type="Rhea" id="RHEA-COMP:11368"/>
        <dbReference type="ChEBI" id="CHEBI:29950"/>
        <dbReference type="ChEBI" id="CHEBI:82612"/>
        <dbReference type="ChEBI" id="CHEBI:85445"/>
        <dbReference type="ChEBI" id="CHEBI:85448"/>
        <dbReference type="EC" id="2.1.1.63"/>
    </reaction>
</comment>
<evidence type="ECO:0000256" key="2">
    <source>
        <dbReference type="ARBA" id="ARBA00022603"/>
    </source>
</evidence>
<feature type="domain" description="Methylated-DNA-[protein]-cysteine S-methyltransferase DNA binding" evidence="7">
    <location>
        <begin position="84"/>
        <end position="163"/>
    </location>
</feature>